<evidence type="ECO:0000256" key="1">
    <source>
        <dbReference type="SAM" id="Coils"/>
    </source>
</evidence>
<keyword evidence="4" id="KW-1185">Reference proteome</keyword>
<feature type="compositionally biased region" description="Basic and acidic residues" evidence="2">
    <location>
        <begin position="127"/>
        <end position="141"/>
    </location>
</feature>
<dbReference type="RefSeq" id="WP_154538517.1">
    <property type="nucleotide sequence ID" value="NZ_JAXDWS010000016.1"/>
</dbReference>
<evidence type="ECO:0000313" key="4">
    <source>
        <dbReference type="Proteomes" id="UP000440713"/>
    </source>
</evidence>
<dbReference type="EMBL" id="VUNE01000005">
    <property type="protein sequence ID" value="MST63038.1"/>
    <property type="molecule type" value="Genomic_DNA"/>
</dbReference>
<dbReference type="Proteomes" id="UP000440713">
    <property type="component" value="Unassembled WGS sequence"/>
</dbReference>
<name>A0A6N7X212_9FIRM</name>
<gene>
    <name evidence="3" type="ORF">FYJ71_08820</name>
</gene>
<reference evidence="3 4" key="1">
    <citation type="submission" date="2019-08" db="EMBL/GenBank/DDBJ databases">
        <title>In-depth cultivation of the pig gut microbiome towards novel bacterial diversity and tailored functional studies.</title>
        <authorList>
            <person name="Wylensek D."/>
            <person name="Hitch T.C.A."/>
            <person name="Clavel T."/>
        </authorList>
    </citation>
    <scope>NUCLEOTIDE SEQUENCE [LARGE SCALE GENOMIC DNA]</scope>
    <source>
        <strain evidence="3 4">WCA-SAB-591-4A-A</strain>
    </source>
</reference>
<feature type="coiled-coil region" evidence="1">
    <location>
        <begin position="38"/>
        <end position="100"/>
    </location>
</feature>
<evidence type="ECO:0008006" key="5">
    <source>
        <dbReference type="Google" id="ProtNLM"/>
    </source>
</evidence>
<evidence type="ECO:0000256" key="2">
    <source>
        <dbReference type="SAM" id="MobiDB-lite"/>
    </source>
</evidence>
<sequence length="232" mass="24660">MKKNFILGLIVTFSISLVGCGFNESGQLMSDARTFIEKAEYDKAMDNLSKVLQEDETNVEARGMYYQAMKLQKADKAKYRKDYEQEIKELQDLINDNQGSAKIRSQAEEKLDLAQKAFKSQRSASITRKENAKKTAEENKSKYATSSIYGRKYTQNTYNSNKNSSSSGSGKTTTGNTGGYGTSGNSGSSANTGAGNGGYGSGSRSGNGTLGGTTGTGNTGGGSYTGGSSSEN</sequence>
<evidence type="ECO:0000313" key="3">
    <source>
        <dbReference type="EMBL" id="MST63038.1"/>
    </source>
</evidence>
<dbReference type="AlphaFoldDB" id="A0A6N7X212"/>
<feature type="compositionally biased region" description="Low complexity" evidence="2">
    <location>
        <begin position="156"/>
        <end position="175"/>
    </location>
</feature>
<feature type="compositionally biased region" description="Gly residues" evidence="2">
    <location>
        <begin position="194"/>
        <end position="225"/>
    </location>
</feature>
<accession>A0A6N7X212</accession>
<dbReference type="PROSITE" id="PS51257">
    <property type="entry name" value="PROKAR_LIPOPROTEIN"/>
    <property type="match status" value="1"/>
</dbReference>
<keyword evidence="1" id="KW-0175">Coiled coil</keyword>
<protein>
    <recommendedName>
        <fullName evidence="5">Lipoprotein</fullName>
    </recommendedName>
</protein>
<feature type="region of interest" description="Disordered" evidence="2">
    <location>
        <begin position="117"/>
        <end position="232"/>
    </location>
</feature>
<proteinExistence type="predicted"/>
<comment type="caution">
    <text evidence="3">The sequence shown here is derived from an EMBL/GenBank/DDBJ whole genome shotgun (WGS) entry which is preliminary data.</text>
</comment>
<organism evidence="3 4">
    <name type="scientific">Peptostreptococcus porci</name>
    <dbReference type="NCBI Taxonomy" id="2652282"/>
    <lineage>
        <taxon>Bacteria</taxon>
        <taxon>Bacillati</taxon>
        <taxon>Bacillota</taxon>
        <taxon>Clostridia</taxon>
        <taxon>Peptostreptococcales</taxon>
        <taxon>Peptostreptococcaceae</taxon>
        <taxon>Peptostreptococcus</taxon>
    </lineage>
</organism>